<evidence type="ECO:0000313" key="2">
    <source>
        <dbReference type="Proteomes" id="UP001155483"/>
    </source>
</evidence>
<dbReference type="RefSeq" id="WP_279296365.1">
    <property type="nucleotide sequence ID" value="NZ_JAOTIF010000003.1"/>
</dbReference>
<gene>
    <name evidence="1" type="ORF">OCK74_07320</name>
</gene>
<dbReference type="AlphaFoldDB" id="A0A9X2XUL6"/>
<comment type="caution">
    <text evidence="1">The sequence shown here is derived from an EMBL/GenBank/DDBJ whole genome shotgun (WGS) entry which is preliminary data.</text>
</comment>
<name>A0A9X2XUL6_9BACT</name>
<protein>
    <submittedName>
        <fullName evidence="1">Uncharacterized protein</fullName>
    </submittedName>
</protein>
<sequence>MNGNVENKSYKQENTSINNNYLVIKKINETVNIDEKLKRRTRNGGFIAWPKALNQTQPSDN</sequence>
<reference evidence="1" key="1">
    <citation type="submission" date="2022-09" db="EMBL/GenBank/DDBJ databases">
        <authorList>
            <person name="Yuan C."/>
            <person name="Ke Z."/>
        </authorList>
    </citation>
    <scope>NUCLEOTIDE SEQUENCE</scope>
    <source>
        <strain evidence="1">LB-8</strain>
    </source>
</reference>
<dbReference type="Proteomes" id="UP001155483">
    <property type="component" value="Unassembled WGS sequence"/>
</dbReference>
<dbReference type="EMBL" id="JAOTIF010000003">
    <property type="protein sequence ID" value="MCU7548920.1"/>
    <property type="molecule type" value="Genomic_DNA"/>
</dbReference>
<evidence type="ECO:0000313" key="1">
    <source>
        <dbReference type="EMBL" id="MCU7548920.1"/>
    </source>
</evidence>
<accession>A0A9X2XUL6</accession>
<reference evidence="1" key="2">
    <citation type="submission" date="2023-04" db="EMBL/GenBank/DDBJ databases">
        <title>Paracnuella aquatica gen. nov., sp. nov., a member of the family Chitinophagaceae isolated from a hot spring.</title>
        <authorList>
            <person name="Wang C."/>
        </authorList>
    </citation>
    <scope>NUCLEOTIDE SEQUENCE</scope>
    <source>
        <strain evidence="1">LB-8</strain>
    </source>
</reference>
<organism evidence="1 2">
    <name type="scientific">Paraflavisolibacter caeni</name>
    <dbReference type="NCBI Taxonomy" id="2982496"/>
    <lineage>
        <taxon>Bacteria</taxon>
        <taxon>Pseudomonadati</taxon>
        <taxon>Bacteroidota</taxon>
        <taxon>Chitinophagia</taxon>
        <taxon>Chitinophagales</taxon>
        <taxon>Chitinophagaceae</taxon>
        <taxon>Paraflavisolibacter</taxon>
    </lineage>
</organism>
<proteinExistence type="predicted"/>
<keyword evidence="2" id="KW-1185">Reference proteome</keyword>